<organism evidence="2">
    <name type="scientific">Coccidioides posadasii (strain RMSCC 757 / Silveira)</name>
    <name type="common">Valley fever fungus</name>
    <dbReference type="NCBI Taxonomy" id="443226"/>
    <lineage>
        <taxon>Eukaryota</taxon>
        <taxon>Fungi</taxon>
        <taxon>Dikarya</taxon>
        <taxon>Ascomycota</taxon>
        <taxon>Pezizomycotina</taxon>
        <taxon>Eurotiomycetes</taxon>
        <taxon>Eurotiomycetidae</taxon>
        <taxon>Onygenales</taxon>
        <taxon>Onygenaceae</taxon>
        <taxon>Coccidioides</taxon>
    </lineage>
</organism>
<dbReference type="HOGENOM" id="CLU_1384047_0_0_1"/>
<protein>
    <submittedName>
        <fullName evidence="1">Uncharacterized protein</fullName>
    </submittedName>
</protein>
<evidence type="ECO:0000313" key="1">
    <source>
        <dbReference type="EMBL" id="EFW17822.1"/>
    </source>
</evidence>
<dbReference type="VEuPathDB" id="FungiDB:CPSG_05459"/>
<reference evidence="2" key="2">
    <citation type="submission" date="2010-03" db="EMBL/GenBank/DDBJ databases">
        <title>The genome sequence of Coccidioides posadasii strain Silveira.</title>
        <authorList>
            <consortium name="The Broad Institute Genome Sequencing Center for Infectious Disease"/>
            <person name="Neafsey D."/>
            <person name="Orbach M."/>
            <person name="Henn M.R."/>
            <person name="Cole G.T."/>
            <person name="Galgiani J."/>
            <person name="Gardner M.J."/>
            <person name="Kirkland T.N."/>
            <person name="Taylor J.W."/>
            <person name="Young S.K."/>
            <person name="Zeng Q."/>
            <person name="Koehrsen M."/>
            <person name="Alvarado L."/>
            <person name="Berlin A."/>
            <person name="Borenstein D."/>
            <person name="Chapman S.B."/>
            <person name="Chen Z."/>
            <person name="Engels R."/>
            <person name="Freedman E."/>
            <person name="Gellesch M."/>
            <person name="Goldberg J."/>
            <person name="Griggs A."/>
            <person name="Gujja S."/>
            <person name="Heilman E."/>
            <person name="Heiman D."/>
            <person name="Howarth C."/>
            <person name="Jen D."/>
            <person name="Larson L."/>
            <person name="Mehta T."/>
            <person name="Neiman D."/>
            <person name="Park D."/>
            <person name="Pearson M."/>
            <person name="Richards J."/>
            <person name="Roberts A."/>
            <person name="Saif S."/>
            <person name="Shea T."/>
            <person name="Shenoy N."/>
            <person name="Sisk P."/>
            <person name="Stolte C."/>
            <person name="Sykes S."/>
            <person name="Walk T."/>
            <person name="White J."/>
            <person name="Yandava C."/>
            <person name="Haas B."/>
            <person name="Nusbaum C."/>
            <person name="Birren B."/>
        </authorList>
    </citation>
    <scope>NUCLEOTIDE SEQUENCE [LARGE SCALE GENOMIC DNA]</scope>
    <source>
        <strain evidence="2">RMSCC 757 / Silveira</strain>
    </source>
</reference>
<name>E9D6F0_COCPS</name>
<dbReference type="EMBL" id="GL636493">
    <property type="protein sequence ID" value="EFW17822.1"/>
    <property type="molecule type" value="Genomic_DNA"/>
</dbReference>
<accession>E9D6F0</accession>
<reference evidence="2" key="1">
    <citation type="journal article" date="2010" name="Genome Res.">
        <title>Population genomic sequencing of Coccidioides fungi reveals recent hybridization and transposon control.</title>
        <authorList>
            <person name="Neafsey D.E."/>
            <person name="Barker B.M."/>
            <person name="Sharpton T.J."/>
            <person name="Stajich J.E."/>
            <person name="Park D.J."/>
            <person name="Whiston E."/>
            <person name="Hung C.-Y."/>
            <person name="McMahan C."/>
            <person name="White J."/>
            <person name="Sykes S."/>
            <person name="Heiman D."/>
            <person name="Young S."/>
            <person name="Zeng Q."/>
            <person name="Abouelleil A."/>
            <person name="Aftuck L."/>
            <person name="Bessette D."/>
            <person name="Brown A."/>
            <person name="FitzGerald M."/>
            <person name="Lui A."/>
            <person name="Macdonald J.P."/>
            <person name="Priest M."/>
            <person name="Orbach M.J."/>
            <person name="Galgiani J.N."/>
            <person name="Kirkland T.N."/>
            <person name="Cole G.T."/>
            <person name="Birren B.W."/>
            <person name="Henn M.R."/>
            <person name="Taylor J.W."/>
            <person name="Rounsley S.D."/>
        </authorList>
    </citation>
    <scope>NUCLEOTIDE SEQUENCE [LARGE SCALE GENOMIC DNA]</scope>
    <source>
        <strain evidence="2">RMSCC 757 / Silveira</strain>
    </source>
</reference>
<keyword evidence="2" id="KW-1185">Reference proteome</keyword>
<proteinExistence type="predicted"/>
<evidence type="ECO:0000313" key="2">
    <source>
        <dbReference type="Proteomes" id="UP000002497"/>
    </source>
</evidence>
<dbReference type="AlphaFoldDB" id="E9D6F0"/>
<sequence>MICPSICPGEANNSTMPLAQMSGIRTWKTPSTSLSHCSRLAIFQNQSTFPQLVRARPLSPNTLFIRKKRLSIYMYSECIYIRMLTCRAQDDRVYSCSFSRRVSPGPAQRNRRWLHLRCIFHLVALPYENRQHFLMYQPINQCGAPVHTAILSNMALPDPSKGKKKVSTGLIPPFCEPGCVYQGKLRGKSKVIVLHTE</sequence>
<dbReference type="Proteomes" id="UP000002497">
    <property type="component" value="Unassembled WGS sequence"/>
</dbReference>
<dbReference type="OMA" id="SECIYIR"/>
<gene>
    <name evidence="1" type="ORF">CPSG_05459</name>
</gene>